<dbReference type="Pfam" id="PF02397">
    <property type="entry name" value="Bac_transf"/>
    <property type="match status" value="1"/>
</dbReference>
<feature type="domain" description="Bacterial sugar transferase" evidence="2">
    <location>
        <begin position="1"/>
        <end position="76"/>
    </location>
</feature>
<sequence length="124" mass="14215">MSVIGPRPQLVRDMVFMTDEQRMRHTAKPGLSGLAQVNGRNAITWEDKLEWDQKYIKKVGLIEDINIILETVKKAFIKQEGISQDDMATAEDFGDYLLRTGKISLEEYLEKQEMAKEILIKSGK</sequence>
<evidence type="ECO:0000256" key="1">
    <source>
        <dbReference type="ARBA" id="ARBA00006464"/>
    </source>
</evidence>
<name>A0A367G8W9_9FIRM</name>
<dbReference type="EMBL" id="PSQG01000001">
    <property type="protein sequence ID" value="RCH46391.1"/>
    <property type="molecule type" value="Genomic_DNA"/>
</dbReference>
<evidence type="ECO:0000313" key="3">
    <source>
        <dbReference type="EMBL" id="RCH46391.1"/>
    </source>
</evidence>
<dbReference type="RefSeq" id="WP_114001416.1">
    <property type="nucleotide sequence ID" value="NZ_PSQG01000001.1"/>
</dbReference>
<comment type="caution">
    <text evidence="3">The sequence shown here is derived from an EMBL/GenBank/DDBJ whole genome shotgun (WGS) entry which is preliminary data.</text>
</comment>
<dbReference type="PANTHER" id="PTHR30576:SF0">
    <property type="entry name" value="UNDECAPRENYL-PHOSPHATE N-ACETYLGALACTOSAMINYL 1-PHOSPHATE TRANSFERASE-RELATED"/>
    <property type="match status" value="1"/>
</dbReference>
<dbReference type="AlphaFoldDB" id="A0A367G8W9"/>
<dbReference type="PANTHER" id="PTHR30576">
    <property type="entry name" value="COLANIC BIOSYNTHESIS UDP-GLUCOSE LIPID CARRIER TRANSFERASE"/>
    <property type="match status" value="1"/>
</dbReference>
<organism evidence="3 4">
    <name type="scientific">Blautia obeum</name>
    <dbReference type="NCBI Taxonomy" id="40520"/>
    <lineage>
        <taxon>Bacteria</taxon>
        <taxon>Bacillati</taxon>
        <taxon>Bacillota</taxon>
        <taxon>Clostridia</taxon>
        <taxon>Lachnospirales</taxon>
        <taxon>Lachnospiraceae</taxon>
        <taxon>Blautia</taxon>
    </lineage>
</organism>
<dbReference type="InterPro" id="IPR003362">
    <property type="entry name" value="Bact_transf"/>
</dbReference>
<gene>
    <name evidence="3" type="ORF">C4886_00130</name>
</gene>
<dbReference type="GO" id="GO:0016780">
    <property type="term" value="F:phosphotransferase activity, for other substituted phosphate groups"/>
    <property type="evidence" value="ECO:0007669"/>
    <property type="project" value="TreeGrafter"/>
</dbReference>
<proteinExistence type="inferred from homology"/>
<comment type="similarity">
    <text evidence="1">Belongs to the bacterial sugar transferase family.</text>
</comment>
<evidence type="ECO:0000259" key="2">
    <source>
        <dbReference type="Pfam" id="PF02397"/>
    </source>
</evidence>
<reference evidence="3 4" key="1">
    <citation type="submission" date="2018-02" db="EMBL/GenBank/DDBJ databases">
        <title>Complete genome sequencing of Faecalibacterium prausnitzii strains isolated from the human gut.</title>
        <authorList>
            <person name="Fitzgerald B.C."/>
            <person name="Shkoporov A.N."/>
            <person name="Ross P.R."/>
            <person name="Hill C."/>
        </authorList>
    </citation>
    <scope>NUCLEOTIDE SEQUENCE [LARGE SCALE GENOMIC DNA]</scope>
    <source>
        <strain evidence="3 4">APC942/31-1</strain>
    </source>
</reference>
<accession>A0A367G8W9</accession>
<dbReference type="Proteomes" id="UP000253208">
    <property type="component" value="Unassembled WGS sequence"/>
</dbReference>
<evidence type="ECO:0000313" key="4">
    <source>
        <dbReference type="Proteomes" id="UP000253208"/>
    </source>
</evidence>
<protein>
    <recommendedName>
        <fullName evidence="2">Bacterial sugar transferase domain-containing protein</fullName>
    </recommendedName>
</protein>